<dbReference type="STRING" id="35570.A0A1I8P968"/>
<feature type="domain" description="Smr" evidence="2">
    <location>
        <begin position="972"/>
        <end position="1052"/>
    </location>
</feature>
<dbReference type="PROSITE" id="PS50828">
    <property type="entry name" value="SMR"/>
    <property type="match status" value="1"/>
</dbReference>
<dbReference type="PANTHER" id="PTHR46535">
    <property type="entry name" value="NEDD4-BINDING PROTEIN 2"/>
    <property type="match status" value="1"/>
</dbReference>
<dbReference type="Pfam" id="PF08590">
    <property type="entry name" value="DUF1771"/>
    <property type="match status" value="1"/>
</dbReference>
<dbReference type="Gene3D" id="3.40.50.300">
    <property type="entry name" value="P-loop containing nucleotide triphosphate hydrolases"/>
    <property type="match status" value="1"/>
</dbReference>
<accession>A0A1I8P968</accession>
<feature type="region of interest" description="Disordered" evidence="1">
    <location>
        <begin position="286"/>
        <end position="353"/>
    </location>
</feature>
<proteinExistence type="predicted"/>
<evidence type="ECO:0000313" key="4">
    <source>
        <dbReference type="Proteomes" id="UP000095300"/>
    </source>
</evidence>
<evidence type="ECO:0000313" key="3">
    <source>
        <dbReference type="EnsemblMetazoa" id="SCAU005952-PA"/>
    </source>
</evidence>
<dbReference type="CDD" id="cd14279">
    <property type="entry name" value="CUE"/>
    <property type="match status" value="1"/>
</dbReference>
<protein>
    <recommendedName>
        <fullName evidence="2">Smr domain-containing protein</fullName>
    </recommendedName>
</protein>
<dbReference type="VEuPathDB" id="VectorBase:SCAU005952"/>
<dbReference type="InterPro" id="IPR027417">
    <property type="entry name" value="P-loop_NTPase"/>
</dbReference>
<organism evidence="3 4">
    <name type="scientific">Stomoxys calcitrans</name>
    <name type="common">Stable fly</name>
    <name type="synonym">Conops calcitrans</name>
    <dbReference type="NCBI Taxonomy" id="35570"/>
    <lineage>
        <taxon>Eukaryota</taxon>
        <taxon>Metazoa</taxon>
        <taxon>Ecdysozoa</taxon>
        <taxon>Arthropoda</taxon>
        <taxon>Hexapoda</taxon>
        <taxon>Insecta</taxon>
        <taxon>Pterygota</taxon>
        <taxon>Neoptera</taxon>
        <taxon>Endopterygota</taxon>
        <taxon>Diptera</taxon>
        <taxon>Brachycera</taxon>
        <taxon>Muscomorpha</taxon>
        <taxon>Muscoidea</taxon>
        <taxon>Muscidae</taxon>
        <taxon>Stomoxys</taxon>
    </lineage>
</organism>
<dbReference type="SUPFAM" id="SSF160443">
    <property type="entry name" value="SMR domain-like"/>
    <property type="match status" value="1"/>
</dbReference>
<reference evidence="3" key="1">
    <citation type="submission" date="2020-05" db="UniProtKB">
        <authorList>
            <consortium name="EnsemblMetazoa"/>
        </authorList>
    </citation>
    <scope>IDENTIFICATION</scope>
    <source>
        <strain evidence="3">USDA</strain>
    </source>
</reference>
<dbReference type="PANTHER" id="PTHR46535:SF1">
    <property type="entry name" value="NEDD4-BINDING PROTEIN 2"/>
    <property type="match status" value="1"/>
</dbReference>
<evidence type="ECO:0000259" key="2">
    <source>
        <dbReference type="PROSITE" id="PS50828"/>
    </source>
</evidence>
<dbReference type="InterPro" id="IPR052772">
    <property type="entry name" value="Endo/PolyKinase_Domain-Protein"/>
</dbReference>
<keyword evidence="4" id="KW-1185">Reference proteome</keyword>
<feature type="compositionally biased region" description="Polar residues" evidence="1">
    <location>
        <begin position="303"/>
        <end position="316"/>
    </location>
</feature>
<evidence type="ECO:0000256" key="1">
    <source>
        <dbReference type="SAM" id="MobiDB-lite"/>
    </source>
</evidence>
<dbReference type="SMART" id="SM00463">
    <property type="entry name" value="SMR"/>
    <property type="match status" value="1"/>
</dbReference>
<name>A0A1I8P968_STOCA</name>
<feature type="compositionally biased region" description="Polar residues" evidence="1">
    <location>
        <begin position="324"/>
        <end position="339"/>
    </location>
</feature>
<dbReference type="GO" id="GO:0004519">
    <property type="term" value="F:endonuclease activity"/>
    <property type="evidence" value="ECO:0007669"/>
    <property type="project" value="TreeGrafter"/>
</dbReference>
<dbReference type="InterPro" id="IPR002625">
    <property type="entry name" value="Smr_dom"/>
</dbReference>
<gene>
    <name evidence="3" type="primary">106094824</name>
</gene>
<dbReference type="OrthoDB" id="3231855at2759"/>
<dbReference type="SMART" id="SM01162">
    <property type="entry name" value="DUF1771"/>
    <property type="match status" value="1"/>
</dbReference>
<dbReference type="GO" id="GO:0005634">
    <property type="term" value="C:nucleus"/>
    <property type="evidence" value="ECO:0007669"/>
    <property type="project" value="TreeGrafter"/>
</dbReference>
<dbReference type="InterPro" id="IPR013899">
    <property type="entry name" value="DUF1771"/>
</dbReference>
<dbReference type="InterPro" id="IPR036063">
    <property type="entry name" value="Smr_dom_sf"/>
</dbReference>
<dbReference type="SUPFAM" id="SSF52540">
    <property type="entry name" value="P-loop containing nucleoside triphosphate hydrolases"/>
    <property type="match status" value="1"/>
</dbReference>
<dbReference type="AlphaFoldDB" id="A0A1I8P968"/>
<dbReference type="Pfam" id="PF01713">
    <property type="entry name" value="Smr"/>
    <property type="match status" value="1"/>
</dbReference>
<sequence length="1061" mass="122243">MYANYAETPEQEQVLQKLEEMFYTTPQWQLHQLCVENNWNLELCVSQWMNFVNNANLREKNKTEADPNPATNHPNKETLQICERYQRIGENIKKGYKVLILMRGPPGVGKTYTAHEIVKTFVDLQSPFDHIEDFIFSADDYFYNSKGVYRYNVKYLSEAHEFNQNRVREKAMSGFSPIIVDNTNLKLWEMMPYVKYAVQNGYTIEIVEPKPSWSKCAGKLAQRNIHGVAAEKIRTMMDKYEKGDVPDLMKMLKNTKYTVSLPQMRVIPPIAFESSTEVAEKNDVIDNMPTTHTDTSGWDGDADTSSWSTYDTNAPKTQRKKFRSCTSPPKQTETIQSGSLEPRDLLQTPPEKTTLYAPSPVKSASARDVYSLLEKKLSNVWKPYEAESIDFWGTDQPKLKPLTTLETEKKTNKGNEEKSLIDLLRDDEVMTNEKKNKKNNDSKSELVYNVSFERHSVECPNENVLFVTLRQIYPNKEIGGLWDLFVKCNGDIDWAVDILLKEDELTRLRGDTESDENIHCSDTFTCSCNVAPPMDVDKMEYKFSEFTTLKDSQHAISSNRQEPNDIKLQNRSQRSRFVRPHQIFDPSLLEVKEDIENRFVLGDDHYSEHLLKIRNFRSTLASGAATSSGSIPFYSGGNEELQNTMAINDGDEDVDDNDEDDDIGDCDNISDEMLEMSLGEHLVQQLLENFRNESSFEERIPSSLPLNLKVFMPRSLAKQLYMLWMESAYNHFEEERQKMVREDEEFARLLKHPKYAEYKQSPSNLREMLNIECAWNLYKREKEESDQKRMDIEKLSQPTDLAAHLTQMKLCETFPDIPRETLLDILTTTDNNYNETVAILNSTIADNTLQEDDGVEQGNTGAIFNRYQHSRHSTCDSNENNNDETSWSPENAKRLALKEFEEARNLAAHHCQLRAECYQKAKEAIQAGNGGAGIYYSQIANLHKQKIDMYNHRAANCIINVHKYTQSNPDHLDLHYLHLAEAMGCLDLFLDRHITSLRMASRNYKYVFIITGRGKHSAGGISIIKSKVKGRLEERCLKWNEVNPGLLKVKVFSSSRHSQNF</sequence>
<dbReference type="Pfam" id="PF13671">
    <property type="entry name" value="AAA_33"/>
    <property type="match status" value="1"/>
</dbReference>
<dbReference type="Proteomes" id="UP000095300">
    <property type="component" value="Unassembled WGS sequence"/>
</dbReference>
<dbReference type="Gene3D" id="3.30.1370.110">
    <property type="match status" value="1"/>
</dbReference>
<dbReference type="EnsemblMetazoa" id="SCAU005952-RA">
    <property type="protein sequence ID" value="SCAU005952-PA"/>
    <property type="gene ID" value="SCAU005952"/>
</dbReference>